<evidence type="ECO:0000256" key="2">
    <source>
        <dbReference type="PROSITE-ProRule" id="PRU00169"/>
    </source>
</evidence>
<feature type="domain" description="Response regulatory" evidence="3">
    <location>
        <begin position="6"/>
        <end position="120"/>
    </location>
</feature>
<evidence type="ECO:0000313" key="4">
    <source>
        <dbReference type="EMBL" id="GAA4470713.1"/>
    </source>
</evidence>
<dbReference type="Proteomes" id="UP001500840">
    <property type="component" value="Unassembled WGS sequence"/>
</dbReference>
<dbReference type="Pfam" id="PF00072">
    <property type="entry name" value="Response_reg"/>
    <property type="match status" value="1"/>
</dbReference>
<dbReference type="InterPro" id="IPR011006">
    <property type="entry name" value="CheY-like_superfamily"/>
</dbReference>
<dbReference type="RefSeq" id="WP_345327794.1">
    <property type="nucleotide sequence ID" value="NZ_BAABGA010000114.1"/>
</dbReference>
<dbReference type="SMART" id="SM00448">
    <property type="entry name" value="REC"/>
    <property type="match status" value="1"/>
</dbReference>
<dbReference type="PROSITE" id="PS50110">
    <property type="entry name" value="RESPONSE_REGULATORY"/>
    <property type="match status" value="1"/>
</dbReference>
<protein>
    <recommendedName>
        <fullName evidence="3">Response regulatory domain-containing protein</fullName>
    </recommendedName>
</protein>
<dbReference type="InterPro" id="IPR050595">
    <property type="entry name" value="Bact_response_regulator"/>
</dbReference>
<dbReference type="Gene3D" id="3.40.50.2300">
    <property type="match status" value="1"/>
</dbReference>
<evidence type="ECO:0000259" key="3">
    <source>
        <dbReference type="PROSITE" id="PS50110"/>
    </source>
</evidence>
<accession>A0ABP8NPQ5</accession>
<dbReference type="PANTHER" id="PTHR44591">
    <property type="entry name" value="STRESS RESPONSE REGULATOR PROTEIN 1"/>
    <property type="match status" value="1"/>
</dbReference>
<gene>
    <name evidence="4" type="ORF">GCM10023156_64370</name>
</gene>
<name>A0ABP8NPQ5_9BACT</name>
<keyword evidence="5" id="KW-1185">Reference proteome</keyword>
<dbReference type="EMBL" id="BAABGA010000114">
    <property type="protein sequence ID" value="GAA4470713.1"/>
    <property type="molecule type" value="Genomic_DNA"/>
</dbReference>
<reference evidence="5" key="1">
    <citation type="journal article" date="2019" name="Int. J. Syst. Evol. Microbiol.">
        <title>The Global Catalogue of Microorganisms (GCM) 10K type strain sequencing project: providing services to taxonomists for standard genome sequencing and annotation.</title>
        <authorList>
            <consortium name="The Broad Institute Genomics Platform"/>
            <consortium name="The Broad Institute Genome Sequencing Center for Infectious Disease"/>
            <person name="Wu L."/>
            <person name="Ma J."/>
        </authorList>
    </citation>
    <scope>NUCLEOTIDE SEQUENCE [LARGE SCALE GENOMIC DNA]</scope>
    <source>
        <strain evidence="5">JCM 17759</strain>
    </source>
</reference>
<evidence type="ECO:0000256" key="1">
    <source>
        <dbReference type="ARBA" id="ARBA00022553"/>
    </source>
</evidence>
<dbReference type="PANTHER" id="PTHR44591:SF19">
    <property type="entry name" value="TWO-COMPONENT RESPONSE REGULATOR-RELATED"/>
    <property type="match status" value="1"/>
</dbReference>
<proteinExistence type="predicted"/>
<sequence length="182" mass="20503">MAKSHSILIVDDEPDVLFSLTGLLRRDFTVHTATSGTEALQIMEEHPVHVIMTDQRMPSMTGSELMQKVRNAHPEAIRIIFTGYADTRAVVDAINQGELYRYITKPWDPDDLLEMLKEAALRHDAIDAQAELMHSLSDYFDDADSVAGAVDDAKLDDDTLDRFKSQTTNLRQSLQRAKVDDE</sequence>
<feature type="modified residue" description="4-aspartylphosphate" evidence="2">
    <location>
        <position position="54"/>
    </location>
</feature>
<organism evidence="4 5">
    <name type="scientific">Novipirellula rosea</name>
    <dbReference type="NCBI Taxonomy" id="1031540"/>
    <lineage>
        <taxon>Bacteria</taxon>
        <taxon>Pseudomonadati</taxon>
        <taxon>Planctomycetota</taxon>
        <taxon>Planctomycetia</taxon>
        <taxon>Pirellulales</taxon>
        <taxon>Pirellulaceae</taxon>
        <taxon>Novipirellula</taxon>
    </lineage>
</organism>
<dbReference type="InterPro" id="IPR001789">
    <property type="entry name" value="Sig_transdc_resp-reg_receiver"/>
</dbReference>
<dbReference type="CDD" id="cd17569">
    <property type="entry name" value="REC_HupR-like"/>
    <property type="match status" value="1"/>
</dbReference>
<comment type="caution">
    <text evidence="4">The sequence shown here is derived from an EMBL/GenBank/DDBJ whole genome shotgun (WGS) entry which is preliminary data.</text>
</comment>
<keyword evidence="1 2" id="KW-0597">Phosphoprotein</keyword>
<evidence type="ECO:0000313" key="5">
    <source>
        <dbReference type="Proteomes" id="UP001500840"/>
    </source>
</evidence>
<dbReference type="SUPFAM" id="SSF52172">
    <property type="entry name" value="CheY-like"/>
    <property type="match status" value="1"/>
</dbReference>